<dbReference type="PANTHER" id="PTHR10672">
    <property type="entry name" value="ADDUCIN"/>
    <property type="match status" value="1"/>
</dbReference>
<dbReference type="InterPro" id="IPR001303">
    <property type="entry name" value="Aldolase_II/adducin_N"/>
</dbReference>
<dbReference type="EMBL" id="KN846953">
    <property type="protein sequence ID" value="KIV80089.1"/>
    <property type="molecule type" value="Genomic_DNA"/>
</dbReference>
<feature type="domain" description="Class II aldolase/adducin N-terminal" evidence="1">
    <location>
        <begin position="68"/>
        <end position="250"/>
    </location>
</feature>
<sequence>MSPSVTETHVAPATWSTKQVKPAPLVSEGHMHGGEDLTPLQAVCHGEKTLPAIPSFASPAEERKWLLEHMAAVFRCWARMGFCEGLSGHISVRDPEREAIWMNPLGKHFGLITAGDMICLDLEGRVIGGNRERPANAAGFLIHSAIHRTRPDVRAICHAHTSAGRAWASFGLPLDMLTQDVCTFHEHVAVYNDYGGIVFISDEGKRIAEALGPENKAAILMNHGLLTVGSTVDEAAFLFSLLDHSCEIQLKVEAAAGSGLKKVLIAPEEAAYNFKMASDPETLYLEWQTEYDFEDEISQGSFKRGSETPRFD</sequence>
<reference evidence="2 3" key="1">
    <citation type="submission" date="2015-01" db="EMBL/GenBank/DDBJ databases">
        <title>The Genome Sequence of Exophiala sideris CBS121828.</title>
        <authorList>
            <consortium name="The Broad Institute Genomics Platform"/>
            <person name="Cuomo C."/>
            <person name="de Hoog S."/>
            <person name="Gorbushina A."/>
            <person name="Stielow B."/>
            <person name="Teixiera M."/>
            <person name="Abouelleil A."/>
            <person name="Chapman S.B."/>
            <person name="Priest M."/>
            <person name="Young S.K."/>
            <person name="Wortman J."/>
            <person name="Nusbaum C."/>
            <person name="Birren B."/>
        </authorList>
    </citation>
    <scope>NUCLEOTIDE SEQUENCE [LARGE SCALE GENOMIC DNA]</scope>
    <source>
        <strain evidence="2 3">CBS 121828</strain>
    </source>
</reference>
<evidence type="ECO:0000313" key="3">
    <source>
        <dbReference type="Proteomes" id="UP000053599"/>
    </source>
</evidence>
<dbReference type="GO" id="GO:0005856">
    <property type="term" value="C:cytoskeleton"/>
    <property type="evidence" value="ECO:0007669"/>
    <property type="project" value="TreeGrafter"/>
</dbReference>
<dbReference type="PANTHER" id="PTHR10672:SF25">
    <property type="entry name" value="MEIOTICALLY UP-REGULATED GENE 14 PROTEIN"/>
    <property type="match status" value="1"/>
</dbReference>
<dbReference type="STRING" id="1016849.A0A0D1YGL3"/>
<dbReference type="FunFam" id="3.40.225.10:FF:000009">
    <property type="entry name" value="Class II aldolase/adducin N-terminal"/>
    <property type="match status" value="1"/>
</dbReference>
<protein>
    <recommendedName>
        <fullName evidence="1">Class II aldolase/adducin N-terminal domain-containing protein</fullName>
    </recommendedName>
</protein>
<proteinExistence type="predicted"/>
<dbReference type="GO" id="GO:0051015">
    <property type="term" value="F:actin filament binding"/>
    <property type="evidence" value="ECO:0007669"/>
    <property type="project" value="TreeGrafter"/>
</dbReference>
<dbReference type="AlphaFoldDB" id="A0A0D1YGL3"/>
<dbReference type="Pfam" id="PF00596">
    <property type="entry name" value="Aldolase_II"/>
    <property type="match status" value="1"/>
</dbReference>
<evidence type="ECO:0000313" key="2">
    <source>
        <dbReference type="EMBL" id="KIV80089.1"/>
    </source>
</evidence>
<evidence type="ECO:0000259" key="1">
    <source>
        <dbReference type="SMART" id="SM01007"/>
    </source>
</evidence>
<dbReference type="Proteomes" id="UP000053599">
    <property type="component" value="Unassembled WGS sequence"/>
</dbReference>
<name>A0A0D1YGL3_9EURO</name>
<dbReference type="InterPro" id="IPR036409">
    <property type="entry name" value="Aldolase_II/adducin_N_sf"/>
</dbReference>
<gene>
    <name evidence="2" type="ORF">PV11_07616</name>
</gene>
<dbReference type="InterPro" id="IPR051017">
    <property type="entry name" value="Aldolase-II_Adducin_sf"/>
</dbReference>
<dbReference type="Gene3D" id="3.40.225.10">
    <property type="entry name" value="Class II aldolase/adducin N-terminal domain"/>
    <property type="match status" value="1"/>
</dbReference>
<dbReference type="OrthoDB" id="3238794at2759"/>
<dbReference type="SUPFAM" id="SSF53639">
    <property type="entry name" value="AraD/HMP-PK domain-like"/>
    <property type="match status" value="1"/>
</dbReference>
<dbReference type="SMART" id="SM01007">
    <property type="entry name" value="Aldolase_II"/>
    <property type="match status" value="1"/>
</dbReference>
<accession>A0A0D1YGL3</accession>
<dbReference type="HOGENOM" id="CLU_006033_1_2_1"/>
<organism evidence="2 3">
    <name type="scientific">Exophiala sideris</name>
    <dbReference type="NCBI Taxonomy" id="1016849"/>
    <lineage>
        <taxon>Eukaryota</taxon>
        <taxon>Fungi</taxon>
        <taxon>Dikarya</taxon>
        <taxon>Ascomycota</taxon>
        <taxon>Pezizomycotina</taxon>
        <taxon>Eurotiomycetes</taxon>
        <taxon>Chaetothyriomycetidae</taxon>
        <taxon>Chaetothyriales</taxon>
        <taxon>Herpotrichiellaceae</taxon>
        <taxon>Exophiala</taxon>
    </lineage>
</organism>
<dbReference type="NCBIfam" id="NF004855">
    <property type="entry name" value="PRK06208.1"/>
    <property type="match status" value="1"/>
</dbReference>